<evidence type="ECO:0000256" key="1">
    <source>
        <dbReference type="SAM" id="SignalP"/>
    </source>
</evidence>
<protein>
    <recommendedName>
        <fullName evidence="3">Transmembrane protein</fullName>
    </recommendedName>
</protein>
<feature type="chain" id="PRO_5032878328" description="Transmembrane protein" evidence="1">
    <location>
        <begin position="20"/>
        <end position="111"/>
    </location>
</feature>
<feature type="signal peptide" evidence="1">
    <location>
        <begin position="1"/>
        <end position="19"/>
    </location>
</feature>
<reference evidence="2" key="1">
    <citation type="journal article" date="2020" name="mSystems">
        <title>Genome- and Community-Level Interaction Insights into Carbon Utilization and Element Cycling Functions of Hydrothermarchaeota in Hydrothermal Sediment.</title>
        <authorList>
            <person name="Zhou Z."/>
            <person name="Liu Y."/>
            <person name="Xu W."/>
            <person name="Pan J."/>
            <person name="Luo Z.H."/>
            <person name="Li M."/>
        </authorList>
    </citation>
    <scope>NUCLEOTIDE SEQUENCE [LARGE SCALE GENOMIC DNA]</scope>
    <source>
        <strain evidence="2">SpSt-456</strain>
    </source>
</reference>
<evidence type="ECO:0000313" key="2">
    <source>
        <dbReference type="EMBL" id="HFK95918.1"/>
    </source>
</evidence>
<proteinExistence type="predicted"/>
<gene>
    <name evidence="2" type="ORF">ENS06_01175</name>
</gene>
<name>A0A832EIG5_9BACT</name>
<comment type="caution">
    <text evidence="2">The sequence shown here is derived from an EMBL/GenBank/DDBJ whole genome shotgun (WGS) entry which is preliminary data.</text>
</comment>
<organism evidence="2">
    <name type="scientific">Desulfacinum infernum</name>
    <dbReference type="NCBI Taxonomy" id="35837"/>
    <lineage>
        <taxon>Bacteria</taxon>
        <taxon>Pseudomonadati</taxon>
        <taxon>Thermodesulfobacteriota</taxon>
        <taxon>Syntrophobacteria</taxon>
        <taxon>Syntrophobacterales</taxon>
        <taxon>Syntrophobacteraceae</taxon>
        <taxon>Desulfacinum</taxon>
    </lineage>
</organism>
<keyword evidence="1" id="KW-0732">Signal</keyword>
<dbReference type="AlphaFoldDB" id="A0A832EIG5"/>
<accession>A0A832EIG5</accession>
<dbReference type="EMBL" id="DSTK01000005">
    <property type="protein sequence ID" value="HFK95918.1"/>
    <property type="molecule type" value="Genomic_DNA"/>
</dbReference>
<sequence length="111" mass="12687">MKKIMILALLLSAVIMVWAVPAAQAHKPKPHKVYHYGPPPCPPPAVVHHYYPYAGYRYAPPPPPPRRVEVYHHYYPCYPYCGYYSAPRRPYVGGYVGDAGWSLIFETGGRW</sequence>
<evidence type="ECO:0008006" key="3">
    <source>
        <dbReference type="Google" id="ProtNLM"/>
    </source>
</evidence>